<protein>
    <recommendedName>
        <fullName evidence="3">Lipoprotein</fullName>
    </recommendedName>
</protein>
<dbReference type="Proteomes" id="UP001183176">
    <property type="component" value="Unassembled WGS sequence"/>
</dbReference>
<name>A0ABU2JBV8_9ACTN</name>
<dbReference type="RefSeq" id="WP_311423619.1">
    <property type="nucleotide sequence ID" value="NZ_JAVREH010000018.1"/>
</dbReference>
<proteinExistence type="predicted"/>
<organism evidence="1 2">
    <name type="scientific">Jatrophihabitans lederbergiae</name>
    <dbReference type="NCBI Taxonomy" id="3075547"/>
    <lineage>
        <taxon>Bacteria</taxon>
        <taxon>Bacillati</taxon>
        <taxon>Actinomycetota</taxon>
        <taxon>Actinomycetes</taxon>
        <taxon>Jatrophihabitantales</taxon>
        <taxon>Jatrophihabitantaceae</taxon>
        <taxon>Jatrophihabitans</taxon>
    </lineage>
</organism>
<accession>A0ABU2JBV8</accession>
<dbReference type="PROSITE" id="PS51257">
    <property type="entry name" value="PROKAR_LIPOPROTEIN"/>
    <property type="match status" value="1"/>
</dbReference>
<gene>
    <name evidence="1" type="ORF">RM423_13815</name>
</gene>
<evidence type="ECO:0000313" key="1">
    <source>
        <dbReference type="EMBL" id="MDT0262470.1"/>
    </source>
</evidence>
<evidence type="ECO:0000313" key="2">
    <source>
        <dbReference type="Proteomes" id="UP001183176"/>
    </source>
</evidence>
<evidence type="ECO:0008006" key="3">
    <source>
        <dbReference type="Google" id="ProtNLM"/>
    </source>
</evidence>
<comment type="caution">
    <text evidence="1">The sequence shown here is derived from an EMBL/GenBank/DDBJ whole genome shotgun (WGS) entry which is preliminary data.</text>
</comment>
<dbReference type="EMBL" id="JAVREH010000018">
    <property type="protein sequence ID" value="MDT0262470.1"/>
    <property type="molecule type" value="Genomic_DNA"/>
</dbReference>
<reference evidence="2" key="1">
    <citation type="submission" date="2023-07" db="EMBL/GenBank/DDBJ databases">
        <title>30 novel species of actinomycetes from the DSMZ collection.</title>
        <authorList>
            <person name="Nouioui I."/>
        </authorList>
    </citation>
    <scope>NUCLEOTIDE SEQUENCE [LARGE SCALE GENOMIC DNA]</scope>
    <source>
        <strain evidence="2">DSM 44399</strain>
    </source>
</reference>
<sequence>MTASRQLCVVVGLGLAAVLLTGCGRLTLTPAATSSASSASLLSVSPYPSSSFSGTSPVPVPSPAAVSGAGVDAVALAAVKAIESSDTRLDADPNDTAKRASAWLTPAFAQQVRAYPPVAAPGATWNRWAAHHAYVEVTTSLAGDDHPVDSATAAYRQVVAVLHPVGRDGWVGPAQTVVVFVTLTPVHGQWRLANEQPS</sequence>
<keyword evidence="2" id="KW-1185">Reference proteome</keyword>